<feature type="domain" description="HTH luxR-type" evidence="3">
    <location>
        <begin position="873"/>
        <end position="938"/>
    </location>
</feature>
<dbReference type="InterPro" id="IPR036388">
    <property type="entry name" value="WH-like_DNA-bd_sf"/>
</dbReference>
<dbReference type="SMART" id="SM00421">
    <property type="entry name" value="HTH_LUXR"/>
    <property type="match status" value="1"/>
</dbReference>
<dbReference type="InterPro" id="IPR000792">
    <property type="entry name" value="Tscrpt_reg_LuxR_C"/>
</dbReference>
<dbReference type="EMBL" id="SLXQ01000004">
    <property type="protein sequence ID" value="TCP53475.1"/>
    <property type="molecule type" value="Genomic_DNA"/>
</dbReference>
<dbReference type="InterPro" id="IPR027417">
    <property type="entry name" value="P-loop_NTPase"/>
</dbReference>
<proteinExistence type="predicted"/>
<keyword evidence="2" id="KW-0067">ATP-binding</keyword>
<dbReference type="Pfam" id="PF13191">
    <property type="entry name" value="AAA_16"/>
    <property type="match status" value="1"/>
</dbReference>
<keyword evidence="1" id="KW-0547">Nucleotide-binding</keyword>
<evidence type="ECO:0000256" key="1">
    <source>
        <dbReference type="ARBA" id="ARBA00022741"/>
    </source>
</evidence>
<dbReference type="OrthoDB" id="5476461at2"/>
<accession>A0A4R2R227</accession>
<name>A0A4R2R227_9PSEU</name>
<dbReference type="InterPro" id="IPR016032">
    <property type="entry name" value="Sig_transdc_resp-reg_C-effctor"/>
</dbReference>
<dbReference type="AlphaFoldDB" id="A0A4R2R227"/>
<dbReference type="GO" id="GO:0006355">
    <property type="term" value="P:regulation of DNA-templated transcription"/>
    <property type="evidence" value="ECO:0007669"/>
    <property type="project" value="InterPro"/>
</dbReference>
<dbReference type="Gene3D" id="1.10.10.10">
    <property type="entry name" value="Winged helix-like DNA-binding domain superfamily/Winged helix DNA-binding domain"/>
    <property type="match status" value="1"/>
</dbReference>
<dbReference type="PROSITE" id="PS50043">
    <property type="entry name" value="HTH_LUXR_2"/>
    <property type="match status" value="1"/>
</dbReference>
<dbReference type="Proteomes" id="UP000294911">
    <property type="component" value="Unassembled WGS sequence"/>
</dbReference>
<dbReference type="SUPFAM" id="SSF52540">
    <property type="entry name" value="P-loop containing nucleoside triphosphate hydrolases"/>
    <property type="match status" value="1"/>
</dbReference>
<dbReference type="PANTHER" id="PTHR16305">
    <property type="entry name" value="TESTICULAR SOLUBLE ADENYLYL CYCLASE"/>
    <property type="match status" value="1"/>
</dbReference>
<dbReference type="GO" id="GO:0005524">
    <property type="term" value="F:ATP binding"/>
    <property type="evidence" value="ECO:0007669"/>
    <property type="project" value="UniProtKB-KW"/>
</dbReference>
<dbReference type="InterPro" id="IPR041664">
    <property type="entry name" value="AAA_16"/>
</dbReference>
<dbReference type="PROSITE" id="PS00622">
    <property type="entry name" value="HTH_LUXR_1"/>
    <property type="match status" value="1"/>
</dbReference>
<gene>
    <name evidence="4" type="ORF">EV191_10442</name>
</gene>
<protein>
    <submittedName>
        <fullName evidence="4">Regulatory LuxR family protein</fullName>
    </submittedName>
</protein>
<evidence type="ECO:0000313" key="4">
    <source>
        <dbReference type="EMBL" id="TCP53475.1"/>
    </source>
</evidence>
<dbReference type="GO" id="GO:0005737">
    <property type="term" value="C:cytoplasm"/>
    <property type="evidence" value="ECO:0007669"/>
    <property type="project" value="TreeGrafter"/>
</dbReference>
<organism evidence="4 5">
    <name type="scientific">Tamaricihabitans halophyticus</name>
    <dbReference type="NCBI Taxonomy" id="1262583"/>
    <lineage>
        <taxon>Bacteria</taxon>
        <taxon>Bacillati</taxon>
        <taxon>Actinomycetota</taxon>
        <taxon>Actinomycetes</taxon>
        <taxon>Pseudonocardiales</taxon>
        <taxon>Pseudonocardiaceae</taxon>
        <taxon>Tamaricihabitans</taxon>
    </lineage>
</organism>
<evidence type="ECO:0000256" key="2">
    <source>
        <dbReference type="ARBA" id="ARBA00022840"/>
    </source>
</evidence>
<reference evidence="4 5" key="1">
    <citation type="submission" date="2019-03" db="EMBL/GenBank/DDBJ databases">
        <title>Genomic Encyclopedia of Type Strains, Phase IV (KMG-IV): sequencing the most valuable type-strain genomes for metagenomic binning, comparative biology and taxonomic classification.</title>
        <authorList>
            <person name="Goeker M."/>
        </authorList>
    </citation>
    <scope>NUCLEOTIDE SEQUENCE [LARGE SCALE GENOMIC DNA]</scope>
    <source>
        <strain evidence="4 5">DSM 45765</strain>
    </source>
</reference>
<evidence type="ECO:0000313" key="5">
    <source>
        <dbReference type="Proteomes" id="UP000294911"/>
    </source>
</evidence>
<dbReference type="GO" id="GO:0004016">
    <property type="term" value="F:adenylate cyclase activity"/>
    <property type="evidence" value="ECO:0007669"/>
    <property type="project" value="TreeGrafter"/>
</dbReference>
<dbReference type="GO" id="GO:0003677">
    <property type="term" value="F:DNA binding"/>
    <property type="evidence" value="ECO:0007669"/>
    <property type="project" value="InterPro"/>
</dbReference>
<evidence type="ECO:0000259" key="3">
    <source>
        <dbReference type="PROSITE" id="PS50043"/>
    </source>
</evidence>
<dbReference type="PANTHER" id="PTHR16305:SF35">
    <property type="entry name" value="TRANSCRIPTIONAL ACTIVATOR DOMAIN"/>
    <property type="match status" value="1"/>
</dbReference>
<sequence>MSPAATLLRTERAIVDQVSEPRRLIGRDKELTGLVNAIDEGCTRAGGIILLSGEAGIGKSALLATGVREIRNRRWQVYTLGCDEIARRTPVGALCLALRRAKFPSAKLAALAGDVAAAGEAPGGRQDGELFVPVLRFFDALRERVPCVLVADDLELLDFETISLVEAMTRRRAAHPVVLVGGLRVPRANNAGRLGRLLRRLDDAGYLRSIMLDELADDAMAELTELTCQASSRRSVQEAVRRDCGGNPYYALQVIEALGERPESDTAEPSTPESVDGISLSGRRRAAILSLLPELDGVVRSVAQALALLGPAPLARVDLVVRMTGADAADVDTAFDTLVRGRLVEVTDEAYTFRHPILRHALVQELGPARRRRWHQIAAAWIQTLPASAARNLELARHIRHTAEFGDDQAIELLARVAARACQQRLPSSACWLDAAIRLTPRTHQRYPELMAALVRALYLSGRMRDAVERGAPALEDLPRGPDRDRLATTVIEALAAGSTTSRAASILDAECGPGANLIHDAQAGTVYALSGRAQDARKVTKSVVDRVAAASPDDQVKVLGHLAHLYCVTADIPALQRVLTELKSAAERSEGSSQLAAVAVISYVSASLGDTKACSESLRQADQLIVNGGDRHYRNKLTVARVGNAVNLGEWSAAVELIEASSDELATSESLAFLATLTDVAVELHAHRGNWRQVRQAAVRPRPDAVAFDVTLASAMTVADQLTGDYAKARARLRPYLSRTSTPARLRVGLLCRLCEVEVESRQFGAARDTLRELDCYASAGVDRGTSIVGKLCWGQLSGDGEVLRQAYDEADQYGFVFLKGRAQLYLGMIGVDTEANLRQALEVFHALAAVPWRRRVAAEMRVRGLKVPRHRKRGTEPLNPTEAQIARLVQIGRSNLSIAKAMSLSVKTVEANLSRVYARTGFANRMELVRALDAGLLDNG</sequence>
<dbReference type="RefSeq" id="WP_132877206.1">
    <property type="nucleotide sequence ID" value="NZ_SLXQ01000004.1"/>
</dbReference>
<dbReference type="Pfam" id="PF00196">
    <property type="entry name" value="GerE"/>
    <property type="match status" value="1"/>
</dbReference>
<keyword evidence="5" id="KW-1185">Reference proteome</keyword>
<comment type="caution">
    <text evidence="4">The sequence shown here is derived from an EMBL/GenBank/DDBJ whole genome shotgun (WGS) entry which is preliminary data.</text>
</comment>
<dbReference type="SUPFAM" id="SSF46894">
    <property type="entry name" value="C-terminal effector domain of the bipartite response regulators"/>
    <property type="match status" value="1"/>
</dbReference>